<keyword evidence="1" id="KW-1133">Transmembrane helix</keyword>
<dbReference type="eggNOG" id="COG3326">
    <property type="taxonomic scope" value="Bacteria"/>
</dbReference>
<geneLocation type="plasmid" evidence="2 3">
    <name>pTHECO01</name>
</geneLocation>
<dbReference type="OrthoDB" id="1698854at2"/>
<name>L0EJS8_THECK</name>
<reference evidence="3" key="1">
    <citation type="submission" date="2012-01" db="EMBL/GenBank/DDBJ databases">
        <title>Complete sequence of plasmid of Thermobacillus composti KWC4.</title>
        <authorList>
            <person name="Lucas S."/>
            <person name="Han J."/>
            <person name="Lapidus A."/>
            <person name="Cheng J.-F."/>
            <person name="Goodwin L."/>
            <person name="Pitluck S."/>
            <person name="Peters L."/>
            <person name="Ovchinnikova G."/>
            <person name="Teshima H."/>
            <person name="Detter J.C."/>
            <person name="Han C."/>
            <person name="Tapia R."/>
            <person name="Land M."/>
            <person name="Hauser L."/>
            <person name="Kyrpides N."/>
            <person name="Ivanova N."/>
            <person name="Pagani I."/>
            <person name="Anderson I."/>
            <person name="Woyke T."/>
        </authorList>
    </citation>
    <scope>NUCLEOTIDE SEQUENCE [LARGE SCALE GENOMIC DNA]</scope>
    <source>
        <strain evidence="3">DSM 18247 / JCM 13945 / KWC4</strain>
        <plasmid evidence="3">Plasmid pTHECO01</plasmid>
    </source>
</reference>
<feature type="transmembrane region" description="Helical" evidence="1">
    <location>
        <begin position="36"/>
        <end position="54"/>
    </location>
</feature>
<proteinExistence type="predicted"/>
<gene>
    <name evidence="2" type="ordered locus">Theco_4039</name>
</gene>
<accession>L0EJS8</accession>
<keyword evidence="1" id="KW-0812">Transmembrane</keyword>
<dbReference type="Proteomes" id="UP000010795">
    <property type="component" value="Plasmid pTHECO01"/>
</dbReference>
<dbReference type="Pfam" id="PF06961">
    <property type="entry name" value="DUF1294"/>
    <property type="match status" value="1"/>
</dbReference>
<evidence type="ECO:0000313" key="3">
    <source>
        <dbReference type="Proteomes" id="UP000010795"/>
    </source>
</evidence>
<keyword evidence="3" id="KW-1185">Reference proteome</keyword>
<dbReference type="KEGG" id="tco:Theco_4039"/>
<protein>
    <submittedName>
        <fullName evidence="2">Putative membrane protein</fullName>
    </submittedName>
</protein>
<organism evidence="2 3">
    <name type="scientific">Thermobacillus composti (strain DSM 18247 / JCM 13945 / KWC4)</name>
    <dbReference type="NCBI Taxonomy" id="717605"/>
    <lineage>
        <taxon>Bacteria</taxon>
        <taxon>Bacillati</taxon>
        <taxon>Bacillota</taxon>
        <taxon>Bacilli</taxon>
        <taxon>Bacillales</taxon>
        <taxon>Paenibacillaceae</taxon>
        <taxon>Thermobacillus</taxon>
    </lineage>
</organism>
<evidence type="ECO:0000256" key="1">
    <source>
        <dbReference type="SAM" id="Phobius"/>
    </source>
</evidence>
<dbReference type="AlphaFoldDB" id="L0EJS8"/>
<keyword evidence="1" id="KW-0472">Membrane</keyword>
<sequence>MHFLLAYLTIVNIVSFGIMGYDKSQAGSGGMRVPEKRIFALSLVGGALGTWLGMRTFNHKTKHLSFIVGIPALLLMNIVCICLLITKLLKPG</sequence>
<dbReference type="HOGENOM" id="CLU_091970_3_0_9"/>
<dbReference type="InterPro" id="IPR010718">
    <property type="entry name" value="DUF1294"/>
</dbReference>
<dbReference type="EMBL" id="CP003256">
    <property type="protein sequence ID" value="AGA60041.1"/>
    <property type="molecule type" value="Genomic_DNA"/>
</dbReference>
<evidence type="ECO:0000313" key="2">
    <source>
        <dbReference type="EMBL" id="AGA60041.1"/>
    </source>
</evidence>
<keyword evidence="2" id="KW-0614">Plasmid</keyword>
<feature type="transmembrane region" description="Helical" evidence="1">
    <location>
        <begin position="66"/>
        <end position="86"/>
    </location>
</feature>
<dbReference type="RefSeq" id="WP_015256753.1">
    <property type="nucleotide sequence ID" value="NC_019898.1"/>
</dbReference>